<dbReference type="InParanoid" id="A0A401GE47"/>
<dbReference type="GO" id="GO:0008270">
    <property type="term" value="F:zinc ion binding"/>
    <property type="evidence" value="ECO:0007669"/>
    <property type="project" value="InterPro"/>
</dbReference>
<evidence type="ECO:0000256" key="1">
    <source>
        <dbReference type="ARBA" id="ARBA00004123"/>
    </source>
</evidence>
<dbReference type="Proteomes" id="UP000287166">
    <property type="component" value="Unassembled WGS sequence"/>
</dbReference>
<evidence type="ECO:0000256" key="2">
    <source>
        <dbReference type="ARBA" id="ARBA00022723"/>
    </source>
</evidence>
<accession>A0A401GE47</accession>
<evidence type="ECO:0000259" key="7">
    <source>
        <dbReference type="PROSITE" id="PS50048"/>
    </source>
</evidence>
<feature type="region of interest" description="Disordered" evidence="6">
    <location>
        <begin position="145"/>
        <end position="195"/>
    </location>
</feature>
<name>A0A401GE47_9APHY</name>
<dbReference type="RefSeq" id="XP_027611350.1">
    <property type="nucleotide sequence ID" value="XM_027755549.1"/>
</dbReference>
<proteinExistence type="predicted"/>
<dbReference type="EMBL" id="BFAD01000003">
    <property type="protein sequence ID" value="GBE80437.1"/>
    <property type="molecule type" value="Genomic_DNA"/>
</dbReference>
<dbReference type="InterPro" id="IPR050815">
    <property type="entry name" value="TF_fung"/>
</dbReference>
<evidence type="ECO:0000256" key="5">
    <source>
        <dbReference type="ARBA" id="ARBA00023242"/>
    </source>
</evidence>
<dbReference type="InterPro" id="IPR036864">
    <property type="entry name" value="Zn2-C6_fun-type_DNA-bd_sf"/>
</dbReference>
<reference evidence="8 9" key="1">
    <citation type="journal article" date="2018" name="Sci. Rep.">
        <title>Genome sequence of the cauliflower mushroom Sparassis crispa (Hanabiratake) and its association with beneficial usage.</title>
        <authorList>
            <person name="Kiyama R."/>
            <person name="Furutani Y."/>
            <person name="Kawaguchi K."/>
            <person name="Nakanishi T."/>
        </authorList>
    </citation>
    <scope>NUCLEOTIDE SEQUENCE [LARGE SCALE GENOMIC DNA]</scope>
</reference>
<comment type="caution">
    <text evidence="8">The sequence shown here is derived from an EMBL/GenBank/DDBJ whole genome shotgun (WGS) entry which is preliminary data.</text>
</comment>
<feature type="compositionally biased region" description="Polar residues" evidence="6">
    <location>
        <begin position="164"/>
        <end position="173"/>
    </location>
</feature>
<dbReference type="SUPFAM" id="SSF57701">
    <property type="entry name" value="Zn2/Cys6 DNA-binding domain"/>
    <property type="match status" value="1"/>
</dbReference>
<dbReference type="InterPro" id="IPR001138">
    <property type="entry name" value="Zn2Cys6_DnaBD"/>
</dbReference>
<dbReference type="PROSITE" id="PS00463">
    <property type="entry name" value="ZN2_CY6_FUNGAL_1"/>
    <property type="match status" value="1"/>
</dbReference>
<dbReference type="SMART" id="SM00066">
    <property type="entry name" value="GAL4"/>
    <property type="match status" value="1"/>
</dbReference>
<keyword evidence="3" id="KW-0805">Transcription regulation</keyword>
<sequence length="911" mass="101595">MVASADGDLYAPYAQLPVVEDGIQSSEDGSELHSPIFDGPYPSTHDARYHFGPLDLHGVDQPLIPSAFDRPYDPPHASAHVRDPQLLHSLQPPNSSVSGLPYMLADHHHIVNIGDSPSSLAITPPNAEYTFSLPQNRISEPFADAQHTYSSRSNSSSSSSDRSPQITLGTSVQRAPAAVPPPATGPARPVRREASSVVVACRQCRARKIRCDSTRPVCHNCTRRNNECEYDAVPKRRGPDKRPGTRQRSCKKRPVDDDVPPPRKKRKAVDDFDAAAMSSDKTEDFTSTPMVPSVSGKSAMPRPIVPSTSSNGNDGAPEDLIVLDTSTIPQQSLPSAKVSVGVDTASRQGMVMHCGQNARALSPRSRPSIGYYAASMLAANRYSHPLDAVQSQQQDVQNRSMHIPPSPSMEYLRTTFWEQLAMTYSMRELTDELKFVFIAGGYWLSFFHLPTFLLDLHNSDRRSRTQPALIMSGLALATLMKSSQIEQGAEGRSRALYLRDSAQALLEAACNTQSIDYRLAEAALILALFESSCHPQYTPERAANALQFLDRIIQVLSLCSVDIHNPDTSMFGSVSVPVVYMPGNYRPPKKCSCTPMSHSPGSDPIHDRCPCFSYNPPWDPNWSEAELRREECRRLCWSALTLVTNYTFQCAAVHQEPQSFALSEPSNYALLFPGEAYERVLSHKQLFSHCPKESLGALNCRSMLLFNGCIRRRDDQWTPEQRTGFAMEVLAETRSIMDALDMHECNLDPALVYGSREILYKMSMTHELRRLSRLQEVDSITAPIFDRRQAEEWLYHQDHLAKLVKGALLQLAETTGHILSRHPFQVNWFTAQVTVCLALWNFDHTLTHALELAKSFLLGLDVFSALWPCAARHIRRRDELRKSLEEACTCSGLRPPLPPELNLPPMLMLRT</sequence>
<feature type="domain" description="Zn(2)-C6 fungal-type" evidence="7">
    <location>
        <begin position="200"/>
        <end position="230"/>
    </location>
</feature>
<evidence type="ECO:0000256" key="4">
    <source>
        <dbReference type="ARBA" id="ARBA00023163"/>
    </source>
</evidence>
<feature type="region of interest" description="Disordered" evidence="6">
    <location>
        <begin position="232"/>
        <end position="302"/>
    </location>
</feature>
<organism evidence="8 9">
    <name type="scientific">Sparassis crispa</name>
    <dbReference type="NCBI Taxonomy" id="139825"/>
    <lineage>
        <taxon>Eukaryota</taxon>
        <taxon>Fungi</taxon>
        <taxon>Dikarya</taxon>
        <taxon>Basidiomycota</taxon>
        <taxon>Agaricomycotina</taxon>
        <taxon>Agaricomycetes</taxon>
        <taxon>Polyporales</taxon>
        <taxon>Sparassidaceae</taxon>
        <taxon>Sparassis</taxon>
    </lineage>
</organism>
<dbReference type="CDD" id="cd00067">
    <property type="entry name" value="GAL4"/>
    <property type="match status" value="1"/>
</dbReference>
<evidence type="ECO:0000256" key="6">
    <source>
        <dbReference type="SAM" id="MobiDB-lite"/>
    </source>
</evidence>
<keyword evidence="9" id="KW-1185">Reference proteome</keyword>
<dbReference type="STRING" id="139825.A0A401GE47"/>
<dbReference type="Gene3D" id="4.10.240.10">
    <property type="entry name" value="Zn(2)-C6 fungal-type DNA-binding domain"/>
    <property type="match status" value="1"/>
</dbReference>
<dbReference type="Pfam" id="PF00172">
    <property type="entry name" value="Zn_clus"/>
    <property type="match status" value="1"/>
</dbReference>
<feature type="compositionally biased region" description="Basic residues" evidence="6">
    <location>
        <begin position="235"/>
        <end position="252"/>
    </location>
</feature>
<dbReference type="PANTHER" id="PTHR47338:SF5">
    <property type="entry name" value="ZN(II)2CYS6 TRANSCRIPTION FACTOR (EUROFUNG)"/>
    <property type="match status" value="1"/>
</dbReference>
<keyword evidence="5" id="KW-0539">Nucleus</keyword>
<gene>
    <name evidence="8" type="ORF">SCP_0301520</name>
</gene>
<comment type="subcellular location">
    <subcellularLocation>
        <location evidence="1">Nucleus</location>
    </subcellularLocation>
</comment>
<keyword evidence="2" id="KW-0479">Metal-binding</keyword>
<dbReference type="GeneID" id="38777354"/>
<dbReference type="PANTHER" id="PTHR47338">
    <property type="entry name" value="ZN(II)2CYS6 TRANSCRIPTION FACTOR (EUROFUNG)-RELATED"/>
    <property type="match status" value="1"/>
</dbReference>
<dbReference type="GO" id="GO:0000981">
    <property type="term" value="F:DNA-binding transcription factor activity, RNA polymerase II-specific"/>
    <property type="evidence" value="ECO:0007669"/>
    <property type="project" value="InterPro"/>
</dbReference>
<evidence type="ECO:0000313" key="9">
    <source>
        <dbReference type="Proteomes" id="UP000287166"/>
    </source>
</evidence>
<dbReference type="PROSITE" id="PS50048">
    <property type="entry name" value="ZN2_CY6_FUNGAL_2"/>
    <property type="match status" value="1"/>
</dbReference>
<evidence type="ECO:0000256" key="3">
    <source>
        <dbReference type="ARBA" id="ARBA00023015"/>
    </source>
</evidence>
<dbReference type="AlphaFoldDB" id="A0A401GE47"/>
<keyword evidence="4" id="KW-0804">Transcription</keyword>
<dbReference type="GO" id="GO:0005634">
    <property type="term" value="C:nucleus"/>
    <property type="evidence" value="ECO:0007669"/>
    <property type="project" value="UniProtKB-SubCell"/>
</dbReference>
<evidence type="ECO:0000313" key="8">
    <source>
        <dbReference type="EMBL" id="GBE80437.1"/>
    </source>
</evidence>
<dbReference type="OrthoDB" id="10261408at2759"/>
<protein>
    <recommendedName>
        <fullName evidence="7">Zn(2)-C6 fungal-type domain-containing protein</fullName>
    </recommendedName>
</protein>
<feature type="compositionally biased region" description="Low complexity" evidence="6">
    <location>
        <begin position="150"/>
        <end position="163"/>
    </location>
</feature>